<sequence length="282" mass="32155">MKLILKKVHVYLYAASVALLYFILWPFFYFLSRKPSRYYALDKLRAFWGLVSSAIAGFFYRFEYEEAIDWSRNYIICPNHTSNLDITAMCILTKNEHCFMGKEELLDSFVTRLFFKTVDIPVNRESKMSSYRAFKKATERIKEGISLIIFPEGAIPPHYPPKLIEFKNGPFRLAIEQQVPIIPVSSINAWKLLWDNGVKYGTHPGIVRFYVHKPIDTAGMTVDDADALRDRVYEMIRAKTEGEPHPALSKGEGFKTSEVLSSGEDLGEASKTSEANPNSATA</sequence>
<dbReference type="SUPFAM" id="SSF69593">
    <property type="entry name" value="Glycerol-3-phosphate (1)-acyltransferase"/>
    <property type="match status" value="1"/>
</dbReference>
<evidence type="ECO:0000256" key="5">
    <source>
        <dbReference type="ARBA" id="ARBA00023315"/>
    </source>
</evidence>
<dbReference type="EMBL" id="CP054139">
    <property type="protein sequence ID" value="QKJ29631.1"/>
    <property type="molecule type" value="Genomic_DNA"/>
</dbReference>
<feature type="transmembrane region" description="Helical" evidence="7">
    <location>
        <begin position="12"/>
        <end position="32"/>
    </location>
</feature>
<dbReference type="CDD" id="cd07989">
    <property type="entry name" value="LPLAT_AGPAT-like"/>
    <property type="match status" value="1"/>
</dbReference>
<feature type="compositionally biased region" description="Polar residues" evidence="6">
    <location>
        <begin position="270"/>
        <end position="282"/>
    </location>
</feature>
<evidence type="ECO:0000259" key="8">
    <source>
        <dbReference type="SMART" id="SM00563"/>
    </source>
</evidence>
<proteinExistence type="predicted"/>
<evidence type="ECO:0000256" key="2">
    <source>
        <dbReference type="ARBA" id="ARBA00022516"/>
    </source>
</evidence>
<accession>A0A7D4Q6Y2</accession>
<feature type="domain" description="Phospholipid/glycerol acyltransferase" evidence="8">
    <location>
        <begin position="74"/>
        <end position="189"/>
    </location>
</feature>
<dbReference type="KEGG" id="mmab:HQ865_07650"/>
<keyword evidence="7" id="KW-0472">Membrane</keyword>
<organism evidence="9 10">
    <name type="scientific">Mucilaginibacter mali</name>
    <dbReference type="NCBI Taxonomy" id="2740462"/>
    <lineage>
        <taxon>Bacteria</taxon>
        <taxon>Pseudomonadati</taxon>
        <taxon>Bacteroidota</taxon>
        <taxon>Sphingobacteriia</taxon>
        <taxon>Sphingobacteriales</taxon>
        <taxon>Sphingobacteriaceae</taxon>
        <taxon>Mucilaginibacter</taxon>
    </lineage>
</organism>
<dbReference type="InterPro" id="IPR002123">
    <property type="entry name" value="Plipid/glycerol_acylTrfase"/>
</dbReference>
<dbReference type="GO" id="GO:0006654">
    <property type="term" value="P:phosphatidic acid biosynthetic process"/>
    <property type="evidence" value="ECO:0007669"/>
    <property type="project" value="TreeGrafter"/>
</dbReference>
<keyword evidence="7" id="KW-1133">Transmembrane helix</keyword>
<dbReference type="PANTHER" id="PTHR10434:SF64">
    <property type="entry name" value="1-ACYL-SN-GLYCEROL-3-PHOSPHATE ACYLTRANSFERASE-RELATED"/>
    <property type="match status" value="1"/>
</dbReference>
<evidence type="ECO:0000313" key="9">
    <source>
        <dbReference type="EMBL" id="QKJ29631.1"/>
    </source>
</evidence>
<evidence type="ECO:0000256" key="3">
    <source>
        <dbReference type="ARBA" id="ARBA00022679"/>
    </source>
</evidence>
<evidence type="ECO:0000256" key="4">
    <source>
        <dbReference type="ARBA" id="ARBA00023098"/>
    </source>
</evidence>
<dbReference type="RefSeq" id="WP_173414323.1">
    <property type="nucleotide sequence ID" value="NZ_CP054139.1"/>
</dbReference>
<keyword evidence="7" id="KW-0812">Transmembrane</keyword>
<protein>
    <submittedName>
        <fullName evidence="9">1-acyl-sn-glycerol-3-phosphate acyltransferase</fullName>
    </submittedName>
</protein>
<evidence type="ECO:0000256" key="7">
    <source>
        <dbReference type="SAM" id="Phobius"/>
    </source>
</evidence>
<reference evidence="9 10" key="1">
    <citation type="submission" date="2020-05" db="EMBL/GenBank/DDBJ databases">
        <title>Mucilaginibacter mali sp. nov.</title>
        <authorList>
            <person name="Kim H.S."/>
            <person name="Lee K.C."/>
            <person name="Suh M.K."/>
            <person name="Kim J.-S."/>
            <person name="Han K.-I."/>
            <person name="Eom M.K."/>
            <person name="Shin Y.K."/>
            <person name="Lee J.-S."/>
        </authorList>
    </citation>
    <scope>NUCLEOTIDE SEQUENCE [LARGE SCALE GENOMIC DNA]</scope>
    <source>
        <strain evidence="9 10">G2-14</strain>
    </source>
</reference>
<dbReference type="Pfam" id="PF01553">
    <property type="entry name" value="Acyltransferase"/>
    <property type="match status" value="1"/>
</dbReference>
<keyword evidence="3 9" id="KW-0808">Transferase</keyword>
<dbReference type="AlphaFoldDB" id="A0A7D4Q6Y2"/>
<evidence type="ECO:0000313" key="10">
    <source>
        <dbReference type="Proteomes" id="UP000505355"/>
    </source>
</evidence>
<evidence type="ECO:0000256" key="6">
    <source>
        <dbReference type="SAM" id="MobiDB-lite"/>
    </source>
</evidence>
<dbReference type="GO" id="GO:0003841">
    <property type="term" value="F:1-acylglycerol-3-phosphate O-acyltransferase activity"/>
    <property type="evidence" value="ECO:0007669"/>
    <property type="project" value="TreeGrafter"/>
</dbReference>
<keyword evidence="2" id="KW-0444">Lipid biosynthesis</keyword>
<dbReference type="SMART" id="SM00563">
    <property type="entry name" value="PlsC"/>
    <property type="match status" value="1"/>
</dbReference>
<feature type="transmembrane region" description="Helical" evidence="7">
    <location>
        <begin position="44"/>
        <end position="62"/>
    </location>
</feature>
<comment type="pathway">
    <text evidence="1">Lipid metabolism.</text>
</comment>
<feature type="region of interest" description="Disordered" evidence="6">
    <location>
        <begin position="239"/>
        <end position="282"/>
    </location>
</feature>
<dbReference type="PANTHER" id="PTHR10434">
    <property type="entry name" value="1-ACYL-SN-GLYCEROL-3-PHOSPHATE ACYLTRANSFERASE"/>
    <property type="match status" value="1"/>
</dbReference>
<evidence type="ECO:0000256" key="1">
    <source>
        <dbReference type="ARBA" id="ARBA00005189"/>
    </source>
</evidence>
<keyword evidence="4" id="KW-0443">Lipid metabolism</keyword>
<keyword evidence="10" id="KW-1185">Reference proteome</keyword>
<gene>
    <name evidence="9" type="ORF">HQ865_07650</name>
</gene>
<dbReference type="Proteomes" id="UP000505355">
    <property type="component" value="Chromosome"/>
</dbReference>
<keyword evidence="5 9" id="KW-0012">Acyltransferase</keyword>
<name>A0A7D4Q6Y2_9SPHI</name>